<accession>A0ABT8CZY6</accession>
<dbReference type="Proteomes" id="UP001242368">
    <property type="component" value="Unassembled WGS sequence"/>
</dbReference>
<sequence>MSYLKENPTKKTFYEVGGLINYGYRRKQASFSGFYSQLFDRVYYSKLDITGGSTVHQVWRRLSHKKKSSTPSALPGLEKTMQNFTTKIFIRVQYEQEVYNGIFTRADIEYCKSYTFV</sequence>
<reference evidence="2" key="1">
    <citation type="journal article" date="2019" name="Int. J. Syst. Evol. Microbiol.">
        <title>The Global Catalogue of Microorganisms (GCM) 10K type strain sequencing project: providing services to taxonomists for standard genome sequencing and annotation.</title>
        <authorList>
            <consortium name="The Broad Institute Genomics Platform"/>
            <consortium name="The Broad Institute Genome Sequencing Center for Infectious Disease"/>
            <person name="Wu L."/>
            <person name="Ma J."/>
        </authorList>
    </citation>
    <scope>NUCLEOTIDE SEQUENCE [LARGE SCALE GENOMIC DNA]</scope>
    <source>
        <strain evidence="2">CECT 7184</strain>
    </source>
</reference>
<organism evidence="1 2">
    <name type="scientific">Paenimyroides ceti</name>
    <dbReference type="NCBI Taxonomy" id="395087"/>
    <lineage>
        <taxon>Bacteria</taxon>
        <taxon>Pseudomonadati</taxon>
        <taxon>Bacteroidota</taxon>
        <taxon>Flavobacteriia</taxon>
        <taxon>Flavobacteriales</taxon>
        <taxon>Flavobacteriaceae</taxon>
        <taxon>Paenimyroides</taxon>
    </lineage>
</organism>
<comment type="caution">
    <text evidence="1">The sequence shown here is derived from an EMBL/GenBank/DDBJ whole genome shotgun (WGS) entry which is preliminary data.</text>
</comment>
<name>A0ABT8CZY6_9FLAO</name>
<proteinExistence type="predicted"/>
<keyword evidence="2" id="KW-1185">Reference proteome</keyword>
<evidence type="ECO:0000313" key="1">
    <source>
        <dbReference type="EMBL" id="MDN3709223.1"/>
    </source>
</evidence>
<dbReference type="EMBL" id="JAUFQU010000024">
    <property type="protein sequence ID" value="MDN3709223.1"/>
    <property type="molecule type" value="Genomic_DNA"/>
</dbReference>
<evidence type="ECO:0000313" key="2">
    <source>
        <dbReference type="Proteomes" id="UP001242368"/>
    </source>
</evidence>
<protein>
    <submittedName>
        <fullName evidence="1">Uncharacterized protein</fullName>
    </submittedName>
</protein>
<gene>
    <name evidence="1" type="ORF">QW060_19555</name>
</gene>